<dbReference type="Pfam" id="PF01757">
    <property type="entry name" value="Acyl_transf_3"/>
    <property type="match status" value="1"/>
</dbReference>
<dbReference type="EMBL" id="CP036261">
    <property type="protein sequence ID" value="QDS88894.1"/>
    <property type="molecule type" value="Genomic_DNA"/>
</dbReference>
<sequence>MVDGGSGKKAYYAAMDGLRTVAITMVLVEHFGGPLGSYWAAGYYGVDLFFVISGFLITAILIRNPASSFRESYVKFMGRRSLRIFPVYYFALLLLWIGNFPQTRENMLYLATYTWNYATVHFKGEGNNLFYLWSLAVEEQFYLVWPLIALTLRRNLVALFVVTICIVAIGYSQLVLNVFPSLQPYNYVGLINRMGSLGLGAAGAIAVSLRWFPRFWYQSLTFEIVVFAVLGCALTTDQVFRLPLLGFCSLVLVTKSMEGRFRVPGVAAVLQSRIAVYIGQISYGIYVYHWPLGVWLTWYVFDPIWTNIDFSLLGPLSILRWHAWIVKLPLFFAVTVFVAHLSHKYFERPILRLKDRWFPTRSAMDDRTRSLTLSPVRSDDSPEMLH</sequence>
<dbReference type="GO" id="GO:0016747">
    <property type="term" value="F:acyltransferase activity, transferring groups other than amino-acyl groups"/>
    <property type="evidence" value="ECO:0007669"/>
    <property type="project" value="InterPro"/>
</dbReference>
<keyword evidence="1" id="KW-0812">Transmembrane</keyword>
<evidence type="ECO:0000313" key="4">
    <source>
        <dbReference type="Proteomes" id="UP000319557"/>
    </source>
</evidence>
<reference evidence="3 4" key="1">
    <citation type="submission" date="2019-02" db="EMBL/GenBank/DDBJ databases">
        <title>Deep-cultivation of Planctomycetes and their phenomic and genomic characterization uncovers novel biology.</title>
        <authorList>
            <person name="Wiegand S."/>
            <person name="Jogler M."/>
            <person name="Boedeker C."/>
            <person name="Pinto D."/>
            <person name="Vollmers J."/>
            <person name="Rivas-Marin E."/>
            <person name="Kohn T."/>
            <person name="Peeters S.H."/>
            <person name="Heuer A."/>
            <person name="Rast P."/>
            <person name="Oberbeckmann S."/>
            <person name="Bunk B."/>
            <person name="Jeske O."/>
            <person name="Meyerdierks A."/>
            <person name="Storesund J.E."/>
            <person name="Kallscheuer N."/>
            <person name="Luecker S."/>
            <person name="Lage O.M."/>
            <person name="Pohl T."/>
            <person name="Merkel B.J."/>
            <person name="Hornburger P."/>
            <person name="Mueller R.-W."/>
            <person name="Bruemmer F."/>
            <person name="Labrenz M."/>
            <person name="Spormann A.M."/>
            <person name="Op den Camp H."/>
            <person name="Overmann J."/>
            <person name="Amann R."/>
            <person name="Jetten M.S.M."/>
            <person name="Mascher T."/>
            <person name="Medema M.H."/>
            <person name="Devos D.P."/>
            <person name="Kaster A.-K."/>
            <person name="Ovreas L."/>
            <person name="Rohde M."/>
            <person name="Galperin M.Y."/>
            <person name="Jogler C."/>
        </authorList>
    </citation>
    <scope>NUCLEOTIDE SEQUENCE [LARGE SCALE GENOMIC DNA]</scope>
    <source>
        <strain evidence="3 4">EC9</strain>
    </source>
</reference>
<dbReference type="InterPro" id="IPR002656">
    <property type="entry name" value="Acyl_transf_3_dom"/>
</dbReference>
<dbReference type="GO" id="GO:0009103">
    <property type="term" value="P:lipopolysaccharide biosynthetic process"/>
    <property type="evidence" value="ECO:0007669"/>
    <property type="project" value="TreeGrafter"/>
</dbReference>
<accession>A0A517M1Y7</accession>
<dbReference type="GO" id="GO:0016020">
    <property type="term" value="C:membrane"/>
    <property type="evidence" value="ECO:0007669"/>
    <property type="project" value="TreeGrafter"/>
</dbReference>
<dbReference type="InterPro" id="IPR050879">
    <property type="entry name" value="Acyltransferase_3"/>
</dbReference>
<keyword evidence="3" id="KW-0808">Transferase</keyword>
<feature type="transmembrane region" description="Helical" evidence="1">
    <location>
        <begin position="41"/>
        <end position="62"/>
    </location>
</feature>
<evidence type="ECO:0000256" key="1">
    <source>
        <dbReference type="SAM" id="Phobius"/>
    </source>
</evidence>
<dbReference type="AlphaFoldDB" id="A0A517M1Y7"/>
<evidence type="ECO:0000259" key="2">
    <source>
        <dbReference type="Pfam" id="PF01757"/>
    </source>
</evidence>
<dbReference type="PANTHER" id="PTHR23028">
    <property type="entry name" value="ACETYLTRANSFERASE"/>
    <property type="match status" value="1"/>
</dbReference>
<feature type="transmembrane region" description="Helical" evidence="1">
    <location>
        <begin position="274"/>
        <end position="301"/>
    </location>
</feature>
<keyword evidence="4" id="KW-1185">Reference proteome</keyword>
<feature type="transmembrane region" description="Helical" evidence="1">
    <location>
        <begin position="82"/>
        <end position="100"/>
    </location>
</feature>
<feature type="transmembrane region" description="Helical" evidence="1">
    <location>
        <begin position="191"/>
        <end position="212"/>
    </location>
</feature>
<keyword evidence="3" id="KW-0012">Acyltransferase</keyword>
<name>A0A517M1Y7_9BACT</name>
<dbReference type="PANTHER" id="PTHR23028:SF53">
    <property type="entry name" value="ACYL_TRANSF_3 DOMAIN-CONTAINING PROTEIN"/>
    <property type="match status" value="1"/>
</dbReference>
<gene>
    <name evidence="3" type="primary">oatA_2</name>
    <name evidence="3" type="ORF">EC9_30890</name>
</gene>
<feature type="transmembrane region" description="Helical" evidence="1">
    <location>
        <begin position="156"/>
        <end position="179"/>
    </location>
</feature>
<evidence type="ECO:0000313" key="3">
    <source>
        <dbReference type="EMBL" id="QDS88894.1"/>
    </source>
</evidence>
<dbReference type="KEGG" id="ruv:EC9_30890"/>
<dbReference type="Proteomes" id="UP000319557">
    <property type="component" value="Chromosome"/>
</dbReference>
<keyword evidence="1" id="KW-0472">Membrane</keyword>
<feature type="domain" description="Acyltransferase 3" evidence="2">
    <location>
        <begin position="13"/>
        <end position="338"/>
    </location>
</feature>
<proteinExistence type="predicted"/>
<organism evidence="3 4">
    <name type="scientific">Rosistilla ulvae</name>
    <dbReference type="NCBI Taxonomy" id="1930277"/>
    <lineage>
        <taxon>Bacteria</taxon>
        <taxon>Pseudomonadati</taxon>
        <taxon>Planctomycetota</taxon>
        <taxon>Planctomycetia</taxon>
        <taxon>Pirellulales</taxon>
        <taxon>Pirellulaceae</taxon>
        <taxon>Rosistilla</taxon>
    </lineage>
</organism>
<keyword evidence="1" id="KW-1133">Transmembrane helix</keyword>
<feature type="transmembrane region" description="Helical" evidence="1">
    <location>
        <begin position="321"/>
        <end position="342"/>
    </location>
</feature>
<dbReference type="EC" id="2.3.1.-" evidence="3"/>
<protein>
    <submittedName>
        <fullName evidence="3">O-acetyltransferase OatA</fullName>
        <ecNumber evidence="3">2.3.1.-</ecNumber>
    </submittedName>
</protein>